<evidence type="ECO:0000256" key="4">
    <source>
        <dbReference type="ARBA" id="ARBA00022771"/>
    </source>
</evidence>
<dbReference type="PROSITE" id="PS50157">
    <property type="entry name" value="ZINC_FINGER_C2H2_2"/>
    <property type="match status" value="3"/>
</dbReference>
<dbReference type="PANTHER" id="PTHR23235:SF178">
    <property type="entry name" value="C2H2-TYPE DOMAIN-CONTAINING PROTEIN-RELATED"/>
    <property type="match status" value="1"/>
</dbReference>
<evidence type="ECO:0000256" key="3">
    <source>
        <dbReference type="ARBA" id="ARBA00022737"/>
    </source>
</evidence>
<evidence type="ECO:0000313" key="11">
    <source>
        <dbReference type="RefSeq" id="XP_032822952.1"/>
    </source>
</evidence>
<dbReference type="AlphaFoldDB" id="A0AAJ7X6K9"/>
<dbReference type="GO" id="GO:0005634">
    <property type="term" value="C:nucleus"/>
    <property type="evidence" value="ECO:0007669"/>
    <property type="project" value="UniProtKB-SubCell"/>
</dbReference>
<keyword evidence="5" id="KW-0862">Zinc</keyword>
<dbReference type="RefSeq" id="XP_032822952.1">
    <property type="nucleotide sequence ID" value="XM_032967061.1"/>
</dbReference>
<feature type="compositionally biased region" description="Basic and acidic residues" evidence="8">
    <location>
        <begin position="254"/>
        <end position="267"/>
    </location>
</feature>
<feature type="region of interest" description="Disordered" evidence="8">
    <location>
        <begin position="247"/>
        <end position="275"/>
    </location>
</feature>
<feature type="domain" description="C2H2-type" evidence="9">
    <location>
        <begin position="383"/>
        <end position="411"/>
    </location>
</feature>
<dbReference type="GO" id="GO:0000981">
    <property type="term" value="F:DNA-binding transcription factor activity, RNA polymerase II-specific"/>
    <property type="evidence" value="ECO:0007669"/>
    <property type="project" value="TreeGrafter"/>
</dbReference>
<evidence type="ECO:0000256" key="7">
    <source>
        <dbReference type="PROSITE-ProRule" id="PRU00042"/>
    </source>
</evidence>
<dbReference type="GO" id="GO:0008270">
    <property type="term" value="F:zinc ion binding"/>
    <property type="evidence" value="ECO:0007669"/>
    <property type="project" value="UniProtKB-KW"/>
</dbReference>
<feature type="compositionally biased region" description="Basic and acidic residues" evidence="8">
    <location>
        <begin position="151"/>
        <end position="163"/>
    </location>
</feature>
<dbReference type="PROSITE" id="PS00028">
    <property type="entry name" value="ZINC_FINGER_C2H2_1"/>
    <property type="match status" value="3"/>
</dbReference>
<keyword evidence="6" id="KW-0539">Nucleus</keyword>
<feature type="compositionally biased region" description="Basic and acidic residues" evidence="8">
    <location>
        <begin position="185"/>
        <end position="222"/>
    </location>
</feature>
<gene>
    <name evidence="11" type="primary">LOC116949595</name>
</gene>
<protein>
    <submittedName>
        <fullName evidence="11">Zinc finger protein 316-like isoform X2</fullName>
    </submittedName>
</protein>
<feature type="compositionally biased region" description="Acidic residues" evidence="8">
    <location>
        <begin position="169"/>
        <end position="178"/>
    </location>
</feature>
<keyword evidence="2" id="KW-0479">Metal-binding</keyword>
<evidence type="ECO:0000256" key="6">
    <source>
        <dbReference type="ARBA" id="ARBA00023242"/>
    </source>
</evidence>
<evidence type="ECO:0000259" key="9">
    <source>
        <dbReference type="PROSITE" id="PS50157"/>
    </source>
</evidence>
<accession>A0AAJ7X6K9</accession>
<dbReference type="Pfam" id="PF00096">
    <property type="entry name" value="zf-C2H2"/>
    <property type="match status" value="2"/>
</dbReference>
<keyword evidence="4 7" id="KW-0863">Zinc-finger</keyword>
<evidence type="ECO:0000256" key="5">
    <source>
        <dbReference type="ARBA" id="ARBA00022833"/>
    </source>
</evidence>
<evidence type="ECO:0000313" key="10">
    <source>
        <dbReference type="Proteomes" id="UP001318040"/>
    </source>
</evidence>
<feature type="domain" description="C2H2-type" evidence="9">
    <location>
        <begin position="440"/>
        <end position="463"/>
    </location>
</feature>
<dbReference type="Proteomes" id="UP001318040">
    <property type="component" value="Chromosome 37"/>
</dbReference>
<organism evidence="10 11">
    <name type="scientific">Petromyzon marinus</name>
    <name type="common">Sea lamprey</name>
    <dbReference type="NCBI Taxonomy" id="7757"/>
    <lineage>
        <taxon>Eukaryota</taxon>
        <taxon>Metazoa</taxon>
        <taxon>Chordata</taxon>
        <taxon>Craniata</taxon>
        <taxon>Vertebrata</taxon>
        <taxon>Cyclostomata</taxon>
        <taxon>Hyperoartia</taxon>
        <taxon>Petromyzontiformes</taxon>
        <taxon>Petromyzontidae</taxon>
        <taxon>Petromyzon</taxon>
    </lineage>
</organism>
<keyword evidence="10" id="KW-1185">Reference proteome</keyword>
<evidence type="ECO:0000256" key="1">
    <source>
        <dbReference type="ARBA" id="ARBA00004123"/>
    </source>
</evidence>
<dbReference type="PANTHER" id="PTHR23235">
    <property type="entry name" value="KRUEPPEL-LIKE TRANSCRIPTION FACTOR"/>
    <property type="match status" value="1"/>
</dbReference>
<evidence type="ECO:0000256" key="8">
    <source>
        <dbReference type="SAM" id="MobiDB-lite"/>
    </source>
</evidence>
<name>A0AAJ7X6K9_PETMA</name>
<feature type="region of interest" description="Disordered" evidence="8">
    <location>
        <begin position="151"/>
        <end position="235"/>
    </location>
</feature>
<dbReference type="SUPFAM" id="SSF57667">
    <property type="entry name" value="beta-beta-alpha zinc fingers"/>
    <property type="match status" value="2"/>
</dbReference>
<dbReference type="FunFam" id="3.30.160.60:FF:000446">
    <property type="entry name" value="Zinc finger protein"/>
    <property type="match status" value="1"/>
</dbReference>
<dbReference type="InterPro" id="IPR013087">
    <property type="entry name" value="Znf_C2H2_type"/>
</dbReference>
<reference evidence="11" key="1">
    <citation type="submission" date="2025-08" db="UniProtKB">
        <authorList>
            <consortium name="RefSeq"/>
        </authorList>
    </citation>
    <scope>IDENTIFICATION</scope>
    <source>
        <tissue evidence="11">Sperm</tissue>
    </source>
</reference>
<keyword evidence="3" id="KW-0677">Repeat</keyword>
<proteinExistence type="predicted"/>
<comment type="subcellular location">
    <subcellularLocation>
        <location evidence="1">Nucleus</location>
    </subcellularLocation>
</comment>
<dbReference type="InterPro" id="IPR036236">
    <property type="entry name" value="Znf_C2H2_sf"/>
</dbReference>
<dbReference type="SMART" id="SM00355">
    <property type="entry name" value="ZnF_C2H2"/>
    <property type="match status" value="3"/>
</dbReference>
<feature type="region of interest" description="Disordered" evidence="8">
    <location>
        <begin position="323"/>
        <end position="368"/>
    </location>
</feature>
<dbReference type="GO" id="GO:0000978">
    <property type="term" value="F:RNA polymerase II cis-regulatory region sequence-specific DNA binding"/>
    <property type="evidence" value="ECO:0007669"/>
    <property type="project" value="TreeGrafter"/>
</dbReference>
<dbReference type="Gene3D" id="3.30.160.60">
    <property type="entry name" value="Classic Zinc Finger"/>
    <property type="match status" value="3"/>
</dbReference>
<evidence type="ECO:0000256" key="2">
    <source>
        <dbReference type="ARBA" id="ARBA00022723"/>
    </source>
</evidence>
<dbReference type="FunFam" id="3.30.160.60:FF:000512">
    <property type="entry name" value="zinc finger protein 197 isoform X1"/>
    <property type="match status" value="1"/>
</dbReference>
<sequence length="465" mass="50491">MATAAVAAAVVSHINPRQDFPAWLAAHGVSLSVAEAVDRELGIGDYEAFMACAEQPHVRAEMFAAARERLPFAFYAVLRRVTEASSPKRHDGAGGACGGGIQATSVMAFQPFLSGLLDAIVLMLSSLSQELLQSVERFSDLHGLLYVTAEEKAEESSHHRGDAALDSSFAEEYEDEVSENMNELSAEKDFQEERGQNDRWPESNCFHSDDEAGRSEDEREQTPEEMLPDGPEDRAVEGHAWGLVGVKAEPIADEAGRSDGGGDRTPDEMLPDAPEDRVARGNVWGVLGVKAEPIAGGNGSEDLMFEAGATQHPKFRSFGPLAKARLPPHQSHGPLPDGEPARPPPNLGEPFGDARMGGECPGSDSTGEGCSDELAGDFGAGPFTCTDCGLAYSDMNKLWRHQAFRHGGEKPYVCDVCRSRFSLVRNLNQHKKIHTGEKPFVCEECGMSFGRKYHLHRHKKIHTIL</sequence>
<feature type="domain" description="C2H2-type" evidence="9">
    <location>
        <begin position="412"/>
        <end position="439"/>
    </location>
</feature>